<dbReference type="PANTHER" id="PTHR22990:SF15">
    <property type="entry name" value="F-BOX ONLY PROTEIN 10"/>
    <property type="match status" value="1"/>
</dbReference>
<dbReference type="PROSITE" id="PS51318">
    <property type="entry name" value="TAT"/>
    <property type="match status" value="1"/>
</dbReference>
<name>A0ABU2FX94_9EURY</name>
<dbReference type="SUPFAM" id="SSF51126">
    <property type="entry name" value="Pectin lyase-like"/>
    <property type="match status" value="2"/>
</dbReference>
<feature type="domain" description="Right handed beta helix" evidence="2">
    <location>
        <begin position="343"/>
        <end position="469"/>
    </location>
</feature>
<dbReference type="InterPro" id="IPR051550">
    <property type="entry name" value="SCF-Subunits/Alg-Epimerases"/>
</dbReference>
<dbReference type="Proteomes" id="UP001254813">
    <property type="component" value="Unassembled WGS sequence"/>
</dbReference>
<evidence type="ECO:0000256" key="1">
    <source>
        <dbReference type="ARBA" id="ARBA00022737"/>
    </source>
</evidence>
<dbReference type="Pfam" id="PF13229">
    <property type="entry name" value="Beta_helix"/>
    <property type="match status" value="2"/>
</dbReference>
<sequence>MEPEGVPSRRDVLKAGAAAAGLAAWGSFPAAAAGATGISGPTTITEPGDYVLTADVDAERGPAALDVAASDVTVDGQGHTVGNASGECISVYRGANDVTVKNVRVSGERNGVHVAGDDATLFNVLAEGNGESGVHLSGGKRARTESCLLRENGRYGLTGADSREYGSADDALVRACLVADNGYAGLAFRRTTGVAVERCLVADNGVAVPNRGHGVELIGDTDDLRVADNQLLSNAADGVGGPAGDVRGLNAVGNVVADNERVGFRFDDLSNADVKRNTFARNEVGLEAYATDSRVLHNQFVDDDFGGSYTDSTVRGNRIVGGSVSVGDFIRSVVVENLVVGADDDGVSLVSMIDSEFGSNTVVGCGGDGVATAQCYGCDVQWNTFSNNAEEGFSITWGSDSTFKFNTVFGNGGDGLKLTASEDEPGAFVVRKNTVSANGGVGVLLRDAAGSRVTRNVVCANDRGIDVSAPMDDVDPAELEENVVENNYVC</sequence>
<dbReference type="InterPro" id="IPR012334">
    <property type="entry name" value="Pectin_lyas_fold"/>
</dbReference>
<dbReference type="InterPro" id="IPR006311">
    <property type="entry name" value="TAT_signal"/>
</dbReference>
<proteinExistence type="predicted"/>
<dbReference type="InterPro" id="IPR011050">
    <property type="entry name" value="Pectin_lyase_fold/virulence"/>
</dbReference>
<protein>
    <submittedName>
        <fullName evidence="3">Right-handed parallel beta-helix repeat-containing protein</fullName>
    </submittedName>
</protein>
<feature type="domain" description="Right handed beta helix" evidence="2">
    <location>
        <begin position="89"/>
        <end position="239"/>
    </location>
</feature>
<accession>A0ABU2FX94</accession>
<evidence type="ECO:0000313" key="4">
    <source>
        <dbReference type="Proteomes" id="UP001254813"/>
    </source>
</evidence>
<keyword evidence="1" id="KW-0677">Repeat</keyword>
<dbReference type="Gene3D" id="2.160.20.10">
    <property type="entry name" value="Single-stranded right-handed beta-helix, Pectin lyase-like"/>
    <property type="match status" value="2"/>
</dbReference>
<comment type="caution">
    <text evidence="3">The sequence shown here is derived from an EMBL/GenBank/DDBJ whole genome shotgun (WGS) entry which is preliminary data.</text>
</comment>
<evidence type="ECO:0000259" key="2">
    <source>
        <dbReference type="Pfam" id="PF13229"/>
    </source>
</evidence>
<reference evidence="3 4" key="1">
    <citation type="submission" date="2022-06" db="EMBL/GenBank/DDBJ databases">
        <title>Halogeometricum sp. a new haloarchaeum isolate from saline soil.</title>
        <authorList>
            <person name="Strakova D."/>
            <person name="Galisteo C."/>
            <person name="Sanchez-Porro C."/>
            <person name="Ventosa A."/>
        </authorList>
    </citation>
    <scope>NUCLEOTIDE SEQUENCE [LARGE SCALE GENOMIC DNA]</scope>
    <source>
        <strain evidence="4">S3BR25-2</strain>
    </source>
</reference>
<dbReference type="InterPro" id="IPR039448">
    <property type="entry name" value="Beta_helix"/>
</dbReference>
<dbReference type="PANTHER" id="PTHR22990">
    <property type="entry name" value="F-BOX ONLY PROTEIN"/>
    <property type="match status" value="1"/>
</dbReference>
<dbReference type="SMART" id="SM00710">
    <property type="entry name" value="PbH1"/>
    <property type="match status" value="11"/>
</dbReference>
<gene>
    <name evidence="3" type="ORF">NDI79_03070</name>
</gene>
<dbReference type="EMBL" id="JAMQOQ010000001">
    <property type="protein sequence ID" value="MDS0293152.1"/>
    <property type="molecule type" value="Genomic_DNA"/>
</dbReference>
<dbReference type="InterPro" id="IPR006626">
    <property type="entry name" value="PbH1"/>
</dbReference>
<evidence type="ECO:0000313" key="3">
    <source>
        <dbReference type="EMBL" id="MDS0293152.1"/>
    </source>
</evidence>
<organism evidence="3 4">
    <name type="scientific">Halogeometricum luteum</name>
    <dbReference type="NCBI Taxonomy" id="2950537"/>
    <lineage>
        <taxon>Archaea</taxon>
        <taxon>Methanobacteriati</taxon>
        <taxon>Methanobacteriota</taxon>
        <taxon>Stenosarchaea group</taxon>
        <taxon>Halobacteria</taxon>
        <taxon>Halobacteriales</taxon>
        <taxon>Haloferacaceae</taxon>
        <taxon>Halogeometricum</taxon>
    </lineage>
</organism>
<keyword evidence="4" id="KW-1185">Reference proteome</keyword>